<dbReference type="SUPFAM" id="SSF53649">
    <property type="entry name" value="Alkaline phosphatase-like"/>
    <property type="match status" value="1"/>
</dbReference>
<dbReference type="Gene3D" id="3.40.720.10">
    <property type="entry name" value="Alkaline Phosphatase, subunit A"/>
    <property type="match status" value="1"/>
</dbReference>
<comment type="similarity">
    <text evidence="1">Belongs to the sulfatase family.</text>
</comment>
<evidence type="ECO:0000313" key="6">
    <source>
        <dbReference type="Proteomes" id="UP000445000"/>
    </source>
</evidence>
<evidence type="ECO:0000313" key="5">
    <source>
        <dbReference type="EMBL" id="GFE83573.1"/>
    </source>
</evidence>
<sequence length="581" mass="64089">MTIAISLCLGCTTASSASKAPPRPNFIVILADDMGYSDISSYGGEIPTPNIDALAHTGMRFTQFYNNARCSPTRAALLTGVNPHQAGMGYLSGTQWPASRGTHGRLDDRAVTIAEVLKDAGYFTAMTGKWHLSNEPYSKSHERGFTRSLNAVAGGIYFADQPPDKGGKPRHLLLDGKKVPLSDPRLGEPGWYGTDLWTQWGIDYIEEARAEQRPFFLYLAHVAPHFPLMAPPEDVARFRGQYLAGWEQLRKQRLQRQVELGIVERAVDLPDQPSGADRWSELSPKDRERFDAMMAVYAAAVSRMDRSVGDLVAYLRRTGQLENTVILFLSDNGGNAESGPAGRLLGAHPGDAHSTVFTGMNWAMLQNTPFRAFKHFTEEGGIATPMIAHWPKGIAPSLRGSINREPSHVIDIAPTLYALAGVTPPREYHGHPVLAPEGRSFAPAFAGTPLTREQPLFWEHEGNRAVRDGRWKAVMRHMGAWQLYDLQTDPTELTDLAAAQPERLHALSAAWDVWAARTFVDAWPGGRRTEWGEALDRNAESKLLREGPSHQSKVEARQSRRTSSQPGNIKNKAASPPGEHQ</sequence>
<keyword evidence="6" id="KW-1185">Reference proteome</keyword>
<dbReference type="EMBL" id="BLJN01000006">
    <property type="protein sequence ID" value="GFE83573.1"/>
    <property type="molecule type" value="Genomic_DNA"/>
</dbReference>
<feature type="compositionally biased region" description="Basic and acidic residues" evidence="3">
    <location>
        <begin position="541"/>
        <end position="558"/>
    </location>
</feature>
<dbReference type="CDD" id="cd16025">
    <property type="entry name" value="PAS_like"/>
    <property type="match status" value="1"/>
</dbReference>
<dbReference type="Pfam" id="PF00884">
    <property type="entry name" value="Sulfatase"/>
    <property type="match status" value="1"/>
</dbReference>
<dbReference type="InterPro" id="IPR000917">
    <property type="entry name" value="Sulfatase_N"/>
</dbReference>
<dbReference type="GO" id="GO:0004065">
    <property type="term" value="F:arylsulfatase activity"/>
    <property type="evidence" value="ECO:0007669"/>
    <property type="project" value="TreeGrafter"/>
</dbReference>
<dbReference type="Proteomes" id="UP000445000">
    <property type="component" value="Unassembled WGS sequence"/>
</dbReference>
<evidence type="ECO:0000256" key="2">
    <source>
        <dbReference type="ARBA" id="ARBA00022801"/>
    </source>
</evidence>
<feature type="region of interest" description="Disordered" evidence="3">
    <location>
        <begin position="541"/>
        <end position="581"/>
    </location>
</feature>
<name>A0A829YL38_9GAMM</name>
<proteinExistence type="inferred from homology"/>
<organism evidence="5 6">
    <name type="scientific">Steroidobacter agaridevorans</name>
    <dbReference type="NCBI Taxonomy" id="2695856"/>
    <lineage>
        <taxon>Bacteria</taxon>
        <taxon>Pseudomonadati</taxon>
        <taxon>Pseudomonadota</taxon>
        <taxon>Gammaproteobacteria</taxon>
        <taxon>Steroidobacterales</taxon>
        <taxon>Steroidobacteraceae</taxon>
        <taxon>Steroidobacter</taxon>
    </lineage>
</organism>
<dbReference type="InterPro" id="IPR017850">
    <property type="entry name" value="Alkaline_phosphatase_core_sf"/>
</dbReference>
<dbReference type="PANTHER" id="PTHR42693">
    <property type="entry name" value="ARYLSULFATASE FAMILY MEMBER"/>
    <property type="match status" value="1"/>
</dbReference>
<evidence type="ECO:0000256" key="3">
    <source>
        <dbReference type="SAM" id="MobiDB-lite"/>
    </source>
</evidence>
<dbReference type="Gene3D" id="3.30.1120.10">
    <property type="match status" value="1"/>
</dbReference>
<dbReference type="AlphaFoldDB" id="A0A829YL38"/>
<evidence type="ECO:0000259" key="4">
    <source>
        <dbReference type="Pfam" id="PF00884"/>
    </source>
</evidence>
<comment type="caution">
    <text evidence="5">The sequence shown here is derived from an EMBL/GenBank/DDBJ whole genome shotgun (WGS) entry which is preliminary data.</text>
</comment>
<dbReference type="PANTHER" id="PTHR42693:SF53">
    <property type="entry name" value="ENDO-4-O-SULFATASE"/>
    <property type="match status" value="1"/>
</dbReference>
<feature type="domain" description="Sulfatase N-terminal" evidence="4">
    <location>
        <begin position="24"/>
        <end position="422"/>
    </location>
</feature>
<reference evidence="6" key="1">
    <citation type="submission" date="2020-01" db="EMBL/GenBank/DDBJ databases">
        <title>'Steroidobacter agaridevorans' sp. nov., agar-degrading bacteria isolated from rhizosphere soils.</title>
        <authorList>
            <person name="Ikenaga M."/>
            <person name="Kataoka M."/>
            <person name="Murouchi A."/>
            <person name="Katsuragi S."/>
            <person name="Sakai M."/>
        </authorList>
    </citation>
    <scope>NUCLEOTIDE SEQUENCE [LARGE SCALE GENOMIC DNA]</scope>
    <source>
        <strain evidence="6">YU21-B</strain>
    </source>
</reference>
<protein>
    <submittedName>
        <fullName evidence="5">Arylsulfatase</fullName>
    </submittedName>
</protein>
<evidence type="ECO:0000256" key="1">
    <source>
        <dbReference type="ARBA" id="ARBA00008779"/>
    </source>
</evidence>
<keyword evidence="2" id="KW-0378">Hydrolase</keyword>
<accession>A0A829YL38</accession>
<dbReference type="InterPro" id="IPR050738">
    <property type="entry name" value="Sulfatase"/>
</dbReference>
<dbReference type="RefSeq" id="WP_202624150.1">
    <property type="nucleotide sequence ID" value="NZ_BLJN01000006.1"/>
</dbReference>
<gene>
    <name evidence="5" type="primary">aslA_2</name>
    <name evidence="5" type="ORF">GCM10011487_55730</name>
</gene>